<dbReference type="GO" id="GO:0016874">
    <property type="term" value="F:ligase activity"/>
    <property type="evidence" value="ECO:0007669"/>
    <property type="project" value="UniProtKB-KW"/>
</dbReference>
<comment type="cofactor">
    <cofactor evidence="7">
        <name>Mg(2+)</name>
        <dbReference type="ChEBI" id="CHEBI:18420"/>
    </cofactor>
</comment>
<dbReference type="Gene3D" id="1.20.120.1510">
    <property type="match status" value="1"/>
</dbReference>
<name>A0A4V3CVN7_9HYPH</name>
<dbReference type="NCBIfam" id="NF008292">
    <property type="entry name" value="PRK11072.1"/>
    <property type="match status" value="1"/>
</dbReference>
<dbReference type="EMBL" id="SNXY01000009">
    <property type="protein sequence ID" value="TDP83198.1"/>
    <property type="molecule type" value="Genomic_DNA"/>
</dbReference>
<dbReference type="OrthoDB" id="9759366at2"/>
<dbReference type="SUPFAM" id="SSF81301">
    <property type="entry name" value="Nucleotidyltransferase"/>
    <property type="match status" value="2"/>
</dbReference>
<comment type="catalytic activity">
    <reaction evidence="7">
        <text>[glutamine synthetase]-O(4)-(5'-adenylyl)-L-tyrosine + phosphate = [glutamine synthetase]-L-tyrosine + ADP</text>
        <dbReference type="Rhea" id="RHEA:43716"/>
        <dbReference type="Rhea" id="RHEA-COMP:10660"/>
        <dbReference type="Rhea" id="RHEA-COMP:10661"/>
        <dbReference type="ChEBI" id="CHEBI:43474"/>
        <dbReference type="ChEBI" id="CHEBI:46858"/>
        <dbReference type="ChEBI" id="CHEBI:83624"/>
        <dbReference type="ChEBI" id="CHEBI:456216"/>
        <dbReference type="EC" id="2.7.7.89"/>
    </reaction>
</comment>
<dbReference type="NCBIfam" id="NF010706">
    <property type="entry name" value="PRK14108.1"/>
    <property type="match status" value="1"/>
</dbReference>
<keyword evidence="5 7" id="KW-0460">Magnesium</keyword>
<comment type="similarity">
    <text evidence="7">Belongs to the GlnE family.</text>
</comment>
<dbReference type="EC" id="2.7.7.89" evidence="7"/>
<comment type="caution">
    <text evidence="10">The sequence shown here is derived from an EMBL/GenBank/DDBJ whole genome shotgun (WGS) entry which is preliminary data.</text>
</comment>
<evidence type="ECO:0000259" key="8">
    <source>
        <dbReference type="Pfam" id="PF03710"/>
    </source>
</evidence>
<dbReference type="GO" id="GO:0005829">
    <property type="term" value="C:cytosol"/>
    <property type="evidence" value="ECO:0007669"/>
    <property type="project" value="TreeGrafter"/>
</dbReference>
<dbReference type="Gene3D" id="3.30.460.10">
    <property type="entry name" value="Beta Polymerase, domain 2"/>
    <property type="match status" value="2"/>
</dbReference>
<dbReference type="GO" id="GO:0047388">
    <property type="term" value="F:[glutamine synthetase]-adenylyl-L-tyrosine phosphorylase activity"/>
    <property type="evidence" value="ECO:0007669"/>
    <property type="project" value="UniProtKB-EC"/>
</dbReference>
<feature type="domain" description="Glutamate-ammonia ligase adenylyltransferase repeated" evidence="8">
    <location>
        <begin position="62"/>
        <end position="302"/>
    </location>
</feature>
<feature type="domain" description="Glutamate-ammonia ligase adenylyltransferase repeated" evidence="8">
    <location>
        <begin position="577"/>
        <end position="819"/>
    </location>
</feature>
<feature type="domain" description="PII-uridylyltransferase/Glutamine-synthetase adenylyltransferase" evidence="9">
    <location>
        <begin position="324"/>
        <end position="464"/>
    </location>
</feature>
<evidence type="ECO:0000256" key="4">
    <source>
        <dbReference type="ARBA" id="ARBA00022840"/>
    </source>
</evidence>
<dbReference type="GO" id="GO:0000820">
    <property type="term" value="P:regulation of glutamine family amino acid metabolic process"/>
    <property type="evidence" value="ECO:0007669"/>
    <property type="project" value="UniProtKB-UniRule"/>
</dbReference>
<keyword evidence="11" id="KW-1185">Reference proteome</keyword>
<keyword evidence="3 7" id="KW-0547">Nucleotide-binding</keyword>
<feature type="region of interest" description="Adenylyl transferase" evidence="7">
    <location>
        <begin position="471"/>
        <end position="988"/>
    </location>
</feature>
<keyword evidence="1 7" id="KW-0808">Transferase</keyword>
<evidence type="ECO:0000313" key="11">
    <source>
        <dbReference type="Proteomes" id="UP000294547"/>
    </source>
</evidence>
<feature type="region of interest" description="Adenylyl removase" evidence="7">
    <location>
        <begin position="1"/>
        <end position="468"/>
    </location>
</feature>
<keyword evidence="10" id="KW-0436">Ligase</keyword>
<sequence>MADATTDGFPAGALGRRVALVPAAGPALARAEDDLADALAADGGDALAAVLAAMPRARDLVVAVGSDSSYLREIAFRRPERLARVLAAAPEAHADALIVGLDEVAADEAAVMRAVRSVKQEAALMIALADLGGIWDVETVTRTLTRLADACVGAGVRFLLAEAGRQGKLALPDPERPEVGSGWILLAMGKHGAFELNYSSDVDLIVLYDAERVPAPEGTDLSTFFVRLTKRLVKILQDRTADGYAFRTDLRLRPDPGATPPAISVLAALQYYESMGQNWERAAMIKARPCAGDVPAGERFLAELRPYVWRKYLDYAAIRDIHSIKRQIHAHKGHGKVAVAGHNVKLGRGGIREIEFFVQTQQLIAGGRNPALRGRSTLAMLDGLVDAGWLKPAIRDDLAEAYRFLRRVEHRIQMVADEQSHTLPEDEAGLARIGRMMGYAGAADFAAGLTERLTRVAEHYADLFEEEDDLSGEVGNMVFTGDDDDPDTIATLSRLGYQRPSDVTRAVRAWHFGRYPATRSTRAREILTEMTPRLLGAFAETDAADLAFLAFDAFLARLPAGVQLLSLLSQNRHLLSLLATVLGAAPRLADVVARRPHVLDAVLEPAFFGTVPSRDDLVRRLDGSLAESRSYEEALDRARIFGQEQMFLVGVRVISGTLSARQAGAAYARIADVTLAALLDRTAGEMERVHGRVSGGRLALVAMGKLGGNEMTAASDLDLILLYDHDPDAAASDGGRPIAPAQYYARLTQRFVSAVTAPTAEGRLYEVDFRLRPSGNAGPLATRLDAFARYQREDAWTWEHMALTRARVVAATGGLGEAVEAVIAETLRRPRDPAKVRAEVADMRARIEAEKGSKDPWDLKVVPGGLIDVEFVAQALQLIHAAERPEILSTTTETVLTNAAAAGLLAAEDAERLVPAIRLYGDLTQVLRLAVSGPFKPAEAPRGVLALLARAGAMPDFDVLTAALGETEAAVRATFERLVGRVERTPPV</sequence>
<comment type="function">
    <text evidence="7">Involved in the regulation of glutamine synthetase GlnA, a key enzyme in the process to assimilate ammonia. When cellular nitrogen levels are high, the C-terminal adenylyl transferase (AT) inactivates GlnA by covalent transfer of an adenylyl group from ATP to specific tyrosine residue of GlnA, thus reducing its activity. Conversely, when nitrogen levels are low, the N-terminal adenylyl removase (AR) activates GlnA by removing the adenylyl group by phosphorolysis, increasing its activity. The regulatory region of GlnE binds the signal transduction protein PII (GlnB) which indicates the nitrogen status of the cell.</text>
</comment>
<dbReference type="PANTHER" id="PTHR30621">
    <property type="entry name" value="GLUTAMINE SYNTHETASE ADENYLYLTRANSFERASE"/>
    <property type="match status" value="1"/>
</dbReference>
<dbReference type="Proteomes" id="UP000294547">
    <property type="component" value="Unassembled WGS sequence"/>
</dbReference>
<dbReference type="GO" id="GO:0008882">
    <property type="term" value="F:[glutamate-ammonia-ligase] adenylyltransferase activity"/>
    <property type="evidence" value="ECO:0007669"/>
    <property type="project" value="UniProtKB-UniRule"/>
</dbReference>
<dbReference type="InterPro" id="IPR043519">
    <property type="entry name" value="NT_sf"/>
</dbReference>
<evidence type="ECO:0000259" key="9">
    <source>
        <dbReference type="Pfam" id="PF08335"/>
    </source>
</evidence>
<evidence type="ECO:0000256" key="3">
    <source>
        <dbReference type="ARBA" id="ARBA00022741"/>
    </source>
</evidence>
<dbReference type="RefSeq" id="WP_126537942.1">
    <property type="nucleotide sequence ID" value="NZ_BSPM01000009.1"/>
</dbReference>
<evidence type="ECO:0000313" key="10">
    <source>
        <dbReference type="EMBL" id="TDP83198.1"/>
    </source>
</evidence>
<reference evidence="10 11" key="1">
    <citation type="submission" date="2019-03" db="EMBL/GenBank/DDBJ databases">
        <title>Genomic Encyclopedia of Type Strains, Phase IV (KMG-IV): sequencing the most valuable type-strain genomes for metagenomic binning, comparative biology and taxonomic classification.</title>
        <authorList>
            <person name="Goeker M."/>
        </authorList>
    </citation>
    <scope>NUCLEOTIDE SEQUENCE [LARGE SCALE GENOMIC DNA]</scope>
    <source>
        <strain evidence="10 11">DSM 102969</strain>
    </source>
</reference>
<protein>
    <recommendedName>
        <fullName evidence="7">Bifunctional glutamine synthetase adenylyltransferase/adenylyl-removing enzyme</fullName>
    </recommendedName>
    <alternativeName>
        <fullName evidence="7">ATP:glutamine synthetase adenylyltransferase</fullName>
    </alternativeName>
    <alternativeName>
        <fullName evidence="7">ATase</fullName>
    </alternativeName>
    <domain>
        <recommendedName>
            <fullName evidence="7">Glutamine synthetase adenylyl-L-tyrosine phosphorylase</fullName>
            <ecNumber evidence="7">2.7.7.89</ecNumber>
        </recommendedName>
        <alternativeName>
            <fullName evidence="7">Adenylyl removase</fullName>
            <shortName evidence="7">AR</shortName>
            <shortName evidence="7">AT-N</shortName>
        </alternativeName>
    </domain>
    <domain>
        <recommendedName>
            <fullName evidence="7">Glutamine synthetase adenylyl transferase</fullName>
            <ecNumber evidence="7">2.7.7.42</ecNumber>
        </recommendedName>
        <alternativeName>
            <fullName evidence="7">Adenylyl transferase</fullName>
            <shortName evidence="7">AT</shortName>
            <shortName evidence="7">AT-C</shortName>
        </alternativeName>
    </domain>
</protein>
<dbReference type="InterPro" id="IPR005190">
    <property type="entry name" value="GlnE_rpt_dom"/>
</dbReference>
<evidence type="ECO:0000256" key="7">
    <source>
        <dbReference type="HAMAP-Rule" id="MF_00802"/>
    </source>
</evidence>
<organism evidence="10 11">
    <name type="scientific">Oharaeibacter diazotrophicus</name>
    <dbReference type="NCBI Taxonomy" id="1920512"/>
    <lineage>
        <taxon>Bacteria</taxon>
        <taxon>Pseudomonadati</taxon>
        <taxon>Pseudomonadota</taxon>
        <taxon>Alphaproteobacteria</taxon>
        <taxon>Hyphomicrobiales</taxon>
        <taxon>Pleomorphomonadaceae</taxon>
        <taxon>Oharaeibacter</taxon>
    </lineage>
</organism>
<evidence type="ECO:0000256" key="2">
    <source>
        <dbReference type="ARBA" id="ARBA00022695"/>
    </source>
</evidence>
<comment type="catalytic activity">
    <reaction evidence="7">
        <text>[glutamine synthetase]-L-tyrosine + ATP = [glutamine synthetase]-O(4)-(5'-adenylyl)-L-tyrosine + diphosphate</text>
        <dbReference type="Rhea" id="RHEA:18589"/>
        <dbReference type="Rhea" id="RHEA-COMP:10660"/>
        <dbReference type="Rhea" id="RHEA-COMP:10661"/>
        <dbReference type="ChEBI" id="CHEBI:30616"/>
        <dbReference type="ChEBI" id="CHEBI:33019"/>
        <dbReference type="ChEBI" id="CHEBI:46858"/>
        <dbReference type="ChEBI" id="CHEBI:83624"/>
        <dbReference type="EC" id="2.7.7.42"/>
    </reaction>
</comment>
<dbReference type="Pfam" id="PF03710">
    <property type="entry name" value="GlnE"/>
    <property type="match status" value="2"/>
</dbReference>
<accession>A0A4V3CVN7</accession>
<dbReference type="GO" id="GO:0000287">
    <property type="term" value="F:magnesium ion binding"/>
    <property type="evidence" value="ECO:0007669"/>
    <property type="project" value="UniProtKB-UniRule"/>
</dbReference>
<dbReference type="SUPFAM" id="SSF81593">
    <property type="entry name" value="Nucleotidyltransferase substrate binding subunit/domain"/>
    <property type="match status" value="2"/>
</dbReference>
<gene>
    <name evidence="7" type="primary">glnE</name>
    <name evidence="10" type="ORF">EDD54_3155</name>
</gene>
<dbReference type="Pfam" id="PF08335">
    <property type="entry name" value="GlnD_UR_UTase"/>
    <property type="match status" value="2"/>
</dbReference>
<dbReference type="EC" id="2.7.7.42" evidence="7"/>
<dbReference type="PANTHER" id="PTHR30621:SF0">
    <property type="entry name" value="BIFUNCTIONAL GLUTAMINE SYNTHETASE ADENYLYLTRANSFERASE_ADENYLYL-REMOVING ENZYME"/>
    <property type="match status" value="1"/>
</dbReference>
<keyword evidence="6 7" id="KW-0511">Multifunctional enzyme</keyword>
<dbReference type="InterPro" id="IPR023057">
    <property type="entry name" value="GlnE"/>
</dbReference>
<keyword evidence="4 7" id="KW-0067">ATP-binding</keyword>
<keyword evidence="2 7" id="KW-0548">Nucleotidyltransferase</keyword>
<evidence type="ECO:0000256" key="6">
    <source>
        <dbReference type="ARBA" id="ARBA00023268"/>
    </source>
</evidence>
<dbReference type="CDD" id="cd05401">
    <property type="entry name" value="NT_GlnE_GlnD_like"/>
    <property type="match status" value="2"/>
</dbReference>
<feature type="domain" description="PII-uridylyltransferase/Glutamine-synthetase adenylyltransferase" evidence="9">
    <location>
        <begin position="842"/>
        <end position="927"/>
    </location>
</feature>
<proteinExistence type="inferred from homology"/>
<dbReference type="AlphaFoldDB" id="A0A4V3CVN7"/>
<dbReference type="InterPro" id="IPR013546">
    <property type="entry name" value="PII_UdlTrfase/GS_AdlTrfase"/>
</dbReference>
<dbReference type="GO" id="GO:0005524">
    <property type="term" value="F:ATP binding"/>
    <property type="evidence" value="ECO:0007669"/>
    <property type="project" value="UniProtKB-UniRule"/>
</dbReference>
<evidence type="ECO:0000256" key="5">
    <source>
        <dbReference type="ARBA" id="ARBA00022842"/>
    </source>
</evidence>
<dbReference type="Gene3D" id="1.20.120.330">
    <property type="entry name" value="Nucleotidyltransferases domain 2"/>
    <property type="match status" value="2"/>
</dbReference>
<dbReference type="HAMAP" id="MF_00802">
    <property type="entry name" value="GlnE"/>
    <property type="match status" value="1"/>
</dbReference>
<evidence type="ECO:0000256" key="1">
    <source>
        <dbReference type="ARBA" id="ARBA00022679"/>
    </source>
</evidence>